<dbReference type="Gene3D" id="1.20.910.10">
    <property type="entry name" value="Heme oxygenase-like"/>
    <property type="match status" value="1"/>
</dbReference>
<dbReference type="OrthoDB" id="3523588at2"/>
<name>A0A3G9GF91_9NEIS</name>
<dbReference type="Pfam" id="PF14518">
    <property type="entry name" value="Haem_oxygenas_2"/>
    <property type="match status" value="1"/>
</dbReference>
<reference evidence="2" key="3">
    <citation type="journal article" date="2017" name="Plant Physiol. Biochem.">
        <title>Differential oxidative and antioxidative response of duckweed Lemna minor toward plant growth promoting/inhibiting bacteria.</title>
        <authorList>
            <person name="Ishizawa H."/>
            <person name="Kuroda M."/>
            <person name="Morikawa M."/>
            <person name="Ike M."/>
        </authorList>
    </citation>
    <scope>NUCLEOTIDE SEQUENCE [LARGE SCALE GENOMIC DNA]</scope>
    <source>
        <strain evidence="2">H3</strain>
    </source>
</reference>
<gene>
    <name evidence="1" type="ORF">DLM_1147</name>
</gene>
<dbReference type="KEGG" id="amah:DLM_1147"/>
<accession>A0A3G9GF91</accession>
<dbReference type="SUPFAM" id="SSF48613">
    <property type="entry name" value="Heme oxygenase-like"/>
    <property type="match status" value="1"/>
</dbReference>
<evidence type="ECO:0000313" key="2">
    <source>
        <dbReference type="Proteomes" id="UP000198290"/>
    </source>
</evidence>
<dbReference type="RefSeq" id="WP_089085369.1">
    <property type="nucleotide sequence ID" value="NZ_AP018823.1"/>
</dbReference>
<dbReference type="EMBL" id="AP018823">
    <property type="protein sequence ID" value="BBF84772.1"/>
    <property type="molecule type" value="Genomic_DNA"/>
</dbReference>
<dbReference type="STRING" id="332411.VI06_20190"/>
<sequence length="261" mass="29714">MSDQQPFVRTGPLMDVSSYPAWTQDLVYHCDRYKSEVVEHELFGRMQQACLDHATHKAFLSGGWPVIEQFPQYMAMNLLKIRYGQGPGQDMARRYLIRNIRVEQNHADHWVNWAAASGVDVPAMLHGTHALETLCLSQWCWQVCDRDSLAVAIAATNYAIEGATGEWSARVCAEPHYAQLFDETVRAKAMKWLKLHAKYDDAHPWEALEIIVTLVGLNPSAETISRLRHAICRSHQFMRMLLDYYMRSATPPVAAGLMRPA</sequence>
<organism evidence="1 2">
    <name type="scientific">Aquitalea magnusonii</name>
    <dbReference type="NCBI Taxonomy" id="332411"/>
    <lineage>
        <taxon>Bacteria</taxon>
        <taxon>Pseudomonadati</taxon>
        <taxon>Pseudomonadota</taxon>
        <taxon>Betaproteobacteria</taxon>
        <taxon>Neisseriales</taxon>
        <taxon>Chromobacteriaceae</taxon>
        <taxon>Aquitalea</taxon>
    </lineage>
</organism>
<reference evidence="1 2" key="2">
    <citation type="journal article" date="2017" name="Genome Announc.">
        <title>Draft genome sequence of Aquitalea magnusonii strain H3, a plant growth-promoting bacterium of duckweed Lemna minor.</title>
        <authorList>
            <person name="Ishizawa H."/>
            <person name="Kuroda M."/>
            <person name="Ike M."/>
        </authorList>
    </citation>
    <scope>NUCLEOTIDE SEQUENCE [LARGE SCALE GENOMIC DNA]</scope>
    <source>
        <strain evidence="1 2">H3</strain>
    </source>
</reference>
<dbReference type="InterPro" id="IPR016084">
    <property type="entry name" value="Haem_Oase-like_multi-hlx"/>
</dbReference>
<reference evidence="2" key="1">
    <citation type="journal article" date="2017" name="Biotechnol. Biofuels">
        <title>Evaluation of environmental bacterial communities as a factor affecting the growth of duckweed Lemna minor.</title>
        <authorList>
            <person name="Ishizawa H."/>
            <person name="Kuroda M."/>
            <person name="Morikawa M."/>
            <person name="Ike M."/>
        </authorList>
    </citation>
    <scope>NUCLEOTIDE SEQUENCE [LARGE SCALE GENOMIC DNA]</scope>
    <source>
        <strain evidence="2">H3</strain>
    </source>
</reference>
<evidence type="ECO:0000313" key="1">
    <source>
        <dbReference type="EMBL" id="BBF84772.1"/>
    </source>
</evidence>
<dbReference type="Proteomes" id="UP000198290">
    <property type="component" value="Chromosome"/>
</dbReference>
<dbReference type="AlphaFoldDB" id="A0A3G9GF91"/>
<keyword evidence="2" id="KW-1185">Reference proteome</keyword>
<protein>
    <submittedName>
        <fullName evidence="1">Pyrroloquinoline quinone biosynthesis protein C</fullName>
    </submittedName>
</protein>
<proteinExistence type="predicted"/>